<dbReference type="RefSeq" id="WP_165235432.1">
    <property type="nucleotide sequence ID" value="NZ_JAAKZV010000032.1"/>
</dbReference>
<organism evidence="3 4">
    <name type="scientific">Streptomyces coryli</name>
    <dbReference type="NCBI Taxonomy" id="1128680"/>
    <lineage>
        <taxon>Bacteria</taxon>
        <taxon>Bacillati</taxon>
        <taxon>Actinomycetota</taxon>
        <taxon>Actinomycetes</taxon>
        <taxon>Kitasatosporales</taxon>
        <taxon>Streptomycetaceae</taxon>
        <taxon>Streptomyces</taxon>
    </lineage>
</organism>
<feature type="chain" id="PRO_5026019386" description="Integral membrane protein" evidence="2">
    <location>
        <begin position="32"/>
        <end position="401"/>
    </location>
</feature>
<keyword evidence="1" id="KW-0812">Transmembrane</keyword>
<name>A0A6G4TWR4_9ACTN</name>
<feature type="transmembrane region" description="Helical" evidence="1">
    <location>
        <begin position="236"/>
        <end position="257"/>
    </location>
</feature>
<keyword evidence="1" id="KW-1133">Transmembrane helix</keyword>
<proteinExistence type="predicted"/>
<reference evidence="3 4" key="1">
    <citation type="submission" date="2020-02" db="EMBL/GenBank/DDBJ databases">
        <title>Whole-genome analyses of novel actinobacteria.</title>
        <authorList>
            <person name="Sahin N."/>
        </authorList>
    </citation>
    <scope>NUCLEOTIDE SEQUENCE [LARGE SCALE GENOMIC DNA]</scope>
    <source>
        <strain evidence="3 4">A7024</strain>
    </source>
</reference>
<feature type="transmembrane region" description="Helical" evidence="1">
    <location>
        <begin position="372"/>
        <end position="391"/>
    </location>
</feature>
<accession>A0A6G4TWR4</accession>
<evidence type="ECO:0008006" key="5">
    <source>
        <dbReference type="Google" id="ProtNLM"/>
    </source>
</evidence>
<protein>
    <recommendedName>
        <fullName evidence="5">Integral membrane protein</fullName>
    </recommendedName>
</protein>
<feature type="transmembrane region" description="Helical" evidence="1">
    <location>
        <begin position="288"/>
        <end position="306"/>
    </location>
</feature>
<gene>
    <name evidence="3" type="ORF">G5C51_10460</name>
</gene>
<dbReference type="EMBL" id="JAAKZV010000032">
    <property type="protein sequence ID" value="NGN64324.1"/>
    <property type="molecule type" value="Genomic_DNA"/>
</dbReference>
<dbReference type="Proteomes" id="UP000481583">
    <property type="component" value="Unassembled WGS sequence"/>
</dbReference>
<comment type="caution">
    <text evidence="3">The sequence shown here is derived from an EMBL/GenBank/DDBJ whole genome shotgun (WGS) entry which is preliminary data.</text>
</comment>
<feature type="transmembrane region" description="Helical" evidence="1">
    <location>
        <begin position="210"/>
        <end position="229"/>
    </location>
</feature>
<evidence type="ECO:0000313" key="3">
    <source>
        <dbReference type="EMBL" id="NGN64324.1"/>
    </source>
</evidence>
<keyword evidence="1" id="KW-0472">Membrane</keyword>
<sequence>MTTSTKRRIGSFLSALLIVLGCVLAPLSAVAVWASNQVGNTDRYVATVEPLADDPDVQKAVANRVTDAVMEHVDAAALLQQAAPADRPALERALGRIDGPLDKAMRSFVHSTADRVVQSDAFPTVWTEVNRAAHASVNKALTGEGRGAVKLENDAATVDLAPVVERVKERLVQAGLPAADRIPEVHTELTLVQSEDIGKARTGFRLLQAVGNWLPVIALVLLTAGVLLARRRRRALAAAALGVAVAVALLGIALTVVRGVYLDALPDGVSHPAAESVYDTLVRFLRTGIRMLAVLGIAVALGAWLTGRGRRAAAVRGMWQSGLGAARSAATQAGLRTGPVGPWVHRWKRWLSWAVVAAATLALILWQAPTGLVVLLLVLAVLAALALLEFLDPSADQVASG</sequence>
<evidence type="ECO:0000313" key="4">
    <source>
        <dbReference type="Proteomes" id="UP000481583"/>
    </source>
</evidence>
<feature type="transmembrane region" description="Helical" evidence="1">
    <location>
        <begin position="350"/>
        <end position="366"/>
    </location>
</feature>
<keyword evidence="2" id="KW-0732">Signal</keyword>
<dbReference type="PROSITE" id="PS51257">
    <property type="entry name" value="PROKAR_LIPOPROTEIN"/>
    <property type="match status" value="1"/>
</dbReference>
<dbReference type="AlphaFoldDB" id="A0A6G4TWR4"/>
<evidence type="ECO:0000256" key="2">
    <source>
        <dbReference type="SAM" id="SignalP"/>
    </source>
</evidence>
<evidence type="ECO:0000256" key="1">
    <source>
        <dbReference type="SAM" id="Phobius"/>
    </source>
</evidence>
<keyword evidence="4" id="KW-1185">Reference proteome</keyword>
<feature type="signal peptide" evidence="2">
    <location>
        <begin position="1"/>
        <end position="31"/>
    </location>
</feature>